<keyword evidence="4" id="KW-1185">Reference proteome</keyword>
<dbReference type="InterPro" id="IPR038717">
    <property type="entry name" value="Tc1-like_DDE_dom"/>
</dbReference>
<dbReference type="EMBL" id="CP073347">
    <property type="protein sequence ID" value="UTW11423.1"/>
    <property type="molecule type" value="Genomic_DNA"/>
</dbReference>
<accession>A0ABY5HGQ3</accession>
<protein>
    <submittedName>
        <fullName evidence="3">Winged helix-turn-helix domain-containing protein</fullName>
    </submittedName>
</protein>
<feature type="domain" description="Winged helix-turn helix" evidence="2">
    <location>
        <begin position="12"/>
        <end position="65"/>
    </location>
</feature>
<proteinExistence type="predicted"/>
<dbReference type="InterPro" id="IPR025959">
    <property type="entry name" value="Winged_HTH_dom"/>
</dbReference>
<reference evidence="3" key="1">
    <citation type="submission" date="2021-04" db="EMBL/GenBank/DDBJ databases">
        <title>Oceanospirillales bacteria with DddD are important DMSP degraders in coastal seawater.</title>
        <authorList>
            <person name="Liu J."/>
        </authorList>
    </citation>
    <scope>NUCLEOTIDE SEQUENCE</scope>
    <source>
        <strain evidence="3">D13-1</strain>
    </source>
</reference>
<dbReference type="Pfam" id="PF13592">
    <property type="entry name" value="HTH_33"/>
    <property type="match status" value="1"/>
</dbReference>
<dbReference type="Pfam" id="PF13358">
    <property type="entry name" value="DDE_3"/>
    <property type="match status" value="1"/>
</dbReference>
<organism evidence="3 4">
    <name type="scientific">Marinobacterium rhizophilum</name>
    <dbReference type="NCBI Taxonomy" id="420402"/>
    <lineage>
        <taxon>Bacteria</taxon>
        <taxon>Pseudomonadati</taxon>
        <taxon>Pseudomonadota</taxon>
        <taxon>Gammaproteobacteria</taxon>
        <taxon>Oceanospirillales</taxon>
        <taxon>Oceanospirillaceae</taxon>
        <taxon>Marinobacterium</taxon>
    </lineage>
</organism>
<evidence type="ECO:0000313" key="4">
    <source>
        <dbReference type="Proteomes" id="UP001058461"/>
    </source>
</evidence>
<evidence type="ECO:0000259" key="1">
    <source>
        <dbReference type="Pfam" id="PF13358"/>
    </source>
</evidence>
<sequence length="149" mass="17108">MKSGQTTVLLASRPAIKSLVWELWSIRITTRTISTYLARRGFTPQKPAKQAYAQRSKEVQHWLDNTYPFIKARARLHNAEVFWGDKTGVRNQCQHAQGFAPKGNTPVVKANAKRLSVNMISAIMNQGKIWFMVYQETMTAKVLIRFVKR</sequence>
<gene>
    <name evidence="3" type="ORF">KDW95_19520</name>
</gene>
<evidence type="ECO:0000259" key="2">
    <source>
        <dbReference type="Pfam" id="PF13592"/>
    </source>
</evidence>
<dbReference type="Proteomes" id="UP001058461">
    <property type="component" value="Chromosome"/>
</dbReference>
<feature type="domain" description="Tc1-like transposase DDE" evidence="1">
    <location>
        <begin position="81"/>
        <end position="148"/>
    </location>
</feature>
<evidence type="ECO:0000313" key="3">
    <source>
        <dbReference type="EMBL" id="UTW11423.1"/>
    </source>
</evidence>
<name>A0ABY5HGQ3_9GAMM</name>